<dbReference type="Proteomes" id="UP001219934">
    <property type="component" value="Unassembled WGS sequence"/>
</dbReference>
<dbReference type="Gene3D" id="3.40.50.720">
    <property type="entry name" value="NAD(P)-binding Rossmann-like Domain"/>
    <property type="match status" value="1"/>
</dbReference>
<dbReference type="GO" id="GO:0140673">
    <property type="term" value="P:transcription elongation-coupled chromatin remodeling"/>
    <property type="evidence" value="ECO:0007669"/>
    <property type="project" value="TreeGrafter"/>
</dbReference>
<feature type="domain" description="6-phosphogluconate dehydrogenase NADP-binding" evidence="1">
    <location>
        <begin position="55"/>
        <end position="159"/>
    </location>
</feature>
<dbReference type="AlphaFoldDB" id="A0AAD6F2S3"/>
<keyword evidence="3" id="KW-1185">Reference proteome</keyword>
<reference evidence="2" key="1">
    <citation type="submission" date="2022-11" db="EMBL/GenBank/DDBJ databases">
        <title>Chromosome-level genome of Pogonophryne albipinna.</title>
        <authorList>
            <person name="Jo E."/>
        </authorList>
    </citation>
    <scope>NUCLEOTIDE SEQUENCE</scope>
    <source>
        <strain evidence="2">SGF0006</strain>
        <tissue evidence="2">Muscle</tissue>
    </source>
</reference>
<evidence type="ECO:0000259" key="1">
    <source>
        <dbReference type="Pfam" id="PF03446"/>
    </source>
</evidence>
<organism evidence="2 3">
    <name type="scientific">Pogonophryne albipinna</name>
    <dbReference type="NCBI Taxonomy" id="1090488"/>
    <lineage>
        <taxon>Eukaryota</taxon>
        <taxon>Metazoa</taxon>
        <taxon>Chordata</taxon>
        <taxon>Craniata</taxon>
        <taxon>Vertebrata</taxon>
        <taxon>Euteleostomi</taxon>
        <taxon>Actinopterygii</taxon>
        <taxon>Neopterygii</taxon>
        <taxon>Teleostei</taxon>
        <taxon>Neoteleostei</taxon>
        <taxon>Acanthomorphata</taxon>
        <taxon>Eupercaria</taxon>
        <taxon>Perciformes</taxon>
        <taxon>Notothenioidei</taxon>
        <taxon>Pogonophryne</taxon>
    </lineage>
</organism>
<protein>
    <recommendedName>
        <fullName evidence="1">6-phosphogluconate dehydrogenase NADP-binding domain-containing protein</fullName>
    </recommendedName>
</protein>
<dbReference type="PANTHER" id="PTHR43580:SF2">
    <property type="entry name" value="CYTOKINE-LIKE NUCLEAR FACTOR N-PAC"/>
    <property type="match status" value="1"/>
</dbReference>
<dbReference type="SUPFAM" id="SSF51735">
    <property type="entry name" value="NAD(P)-binding Rossmann-fold domains"/>
    <property type="match status" value="1"/>
</dbReference>
<dbReference type="SUPFAM" id="SSF82199">
    <property type="entry name" value="SET domain"/>
    <property type="match status" value="1"/>
</dbReference>
<dbReference type="GO" id="GO:0000785">
    <property type="term" value="C:chromatin"/>
    <property type="evidence" value="ECO:0007669"/>
    <property type="project" value="TreeGrafter"/>
</dbReference>
<dbReference type="EMBL" id="JAPTMU010000373">
    <property type="protein sequence ID" value="KAJ4918928.1"/>
    <property type="molecule type" value="Genomic_DNA"/>
</dbReference>
<dbReference type="InterPro" id="IPR036291">
    <property type="entry name" value="NAD(P)-bd_dom_sf"/>
</dbReference>
<gene>
    <name evidence="2" type="ORF">JOQ06_022199</name>
</gene>
<dbReference type="InterPro" id="IPR046341">
    <property type="entry name" value="SET_dom_sf"/>
</dbReference>
<name>A0AAD6F2S3_9TELE</name>
<dbReference type="Gene3D" id="2.170.270.10">
    <property type="entry name" value="SET domain"/>
    <property type="match status" value="1"/>
</dbReference>
<dbReference type="InterPro" id="IPR006115">
    <property type="entry name" value="6PGDH_NADP-bd"/>
</dbReference>
<sequence>MIVLTSSGPHCPQPASSMEPISKRLKIIEEDTGSTSIQAADSTAINGSITPTDKRIGFLGLGLMGSGIVSNLLKMGHVVTVWNRTAEKCDLFTQEGARLGRTPAEVASTCDITFSCVSDPKAARDLVMGTSGVLQGMRPGNCYVEMSTVDPETITEISQWYQGYYEFIRPEFVRGECNCFFLSARGTKITSGSSDLNRLHESCGLKRVSRTSGQVRRAAETLVATSFTEKQKQNVAAYMCHSDLMADKHYRMPVPSTIVATAVLLDTLPGYTPERYLPTETDSPGSCMSEKEFSDFQKTFPVSRDCQPPTKKQRVDAGFSENRVYYDRWRKCQYADRQEHLLSYYTYQKPSCRKMERLISKEGWTSNCPKAQDILDMWTPALKYVIASDKHILNSCSRQKWKGLVIKSFDGQKGEGVVATTNFTKGDIVCDYHGKVITKAHVQYGVNRKSFRGQALDLDWLDE</sequence>
<comment type="caution">
    <text evidence="2">The sequence shown here is derived from an EMBL/GenBank/DDBJ whole genome shotgun (WGS) entry which is preliminary data.</text>
</comment>
<evidence type="ECO:0000313" key="3">
    <source>
        <dbReference type="Proteomes" id="UP001219934"/>
    </source>
</evidence>
<dbReference type="GO" id="GO:0050661">
    <property type="term" value="F:NADP binding"/>
    <property type="evidence" value="ECO:0007669"/>
    <property type="project" value="InterPro"/>
</dbReference>
<dbReference type="InterPro" id="IPR051265">
    <property type="entry name" value="HIBADH-related_NP60_sf"/>
</dbReference>
<dbReference type="PANTHER" id="PTHR43580">
    <property type="entry name" value="OXIDOREDUCTASE GLYR1-RELATED"/>
    <property type="match status" value="1"/>
</dbReference>
<accession>A0AAD6F2S3</accession>
<dbReference type="GO" id="GO:0031491">
    <property type="term" value="F:nucleosome binding"/>
    <property type="evidence" value="ECO:0007669"/>
    <property type="project" value="TreeGrafter"/>
</dbReference>
<proteinExistence type="predicted"/>
<dbReference type="GO" id="GO:0003677">
    <property type="term" value="F:DNA binding"/>
    <property type="evidence" value="ECO:0007669"/>
    <property type="project" value="TreeGrafter"/>
</dbReference>
<dbReference type="Pfam" id="PF03446">
    <property type="entry name" value="NAD_binding_2"/>
    <property type="match status" value="1"/>
</dbReference>
<evidence type="ECO:0000313" key="2">
    <source>
        <dbReference type="EMBL" id="KAJ4918928.1"/>
    </source>
</evidence>